<reference evidence="3 4" key="1">
    <citation type="submission" date="2014-02" db="EMBL/GenBank/DDBJ databases">
        <title>Draft genome sequence of Lysinibacillus massiliensis CCUG 49529.</title>
        <authorList>
            <person name="Zhang F."/>
            <person name="Wang G."/>
            <person name="Zhang L."/>
        </authorList>
    </citation>
    <scope>NUCLEOTIDE SEQUENCE [LARGE SCALE GENOMIC DNA]</scope>
    <source>
        <strain evidence="3 4">CCUG 49529</strain>
    </source>
</reference>
<accession>A0A0A3J5H7</accession>
<keyword evidence="2" id="KW-0472">Membrane</keyword>
<evidence type="ECO:0008006" key="5">
    <source>
        <dbReference type="Google" id="ProtNLM"/>
    </source>
</evidence>
<evidence type="ECO:0000256" key="1">
    <source>
        <dbReference type="ARBA" id="ARBA00004127"/>
    </source>
</evidence>
<dbReference type="RefSeq" id="WP_036170695.1">
    <property type="nucleotide sequence ID" value="NZ_AVCZ01000001.1"/>
</dbReference>
<feature type="transmembrane region" description="Helical" evidence="2">
    <location>
        <begin position="93"/>
        <end position="111"/>
    </location>
</feature>
<feature type="transmembrane region" description="Helical" evidence="2">
    <location>
        <begin position="39"/>
        <end position="57"/>
    </location>
</feature>
<keyword evidence="2" id="KW-0812">Transmembrane</keyword>
<dbReference type="Proteomes" id="UP000030595">
    <property type="component" value="Unassembled WGS sequence"/>
</dbReference>
<evidence type="ECO:0000256" key="2">
    <source>
        <dbReference type="SAM" id="Phobius"/>
    </source>
</evidence>
<sequence>MKLLVIGSILFGAIVFALLPILSTYFFQPSLKDSIKFNVYFLPLNFLGNVVLAWGFIQGAKLFGNTVMLSGIQLGTNAIIVTALSILVLHQKISMYSILGIVLIVIGTVLLNK</sequence>
<dbReference type="AlphaFoldDB" id="A0A0A3J5H7"/>
<dbReference type="SUPFAM" id="SSF103481">
    <property type="entry name" value="Multidrug resistance efflux transporter EmrE"/>
    <property type="match status" value="1"/>
</dbReference>
<evidence type="ECO:0000313" key="3">
    <source>
        <dbReference type="EMBL" id="KGR92269.1"/>
    </source>
</evidence>
<keyword evidence="2" id="KW-1133">Transmembrane helix</keyword>
<dbReference type="InterPro" id="IPR037185">
    <property type="entry name" value="EmrE-like"/>
</dbReference>
<protein>
    <recommendedName>
        <fullName evidence="5">EamA domain-containing protein</fullName>
    </recommendedName>
</protein>
<name>A0A0A3J5H7_9BACL</name>
<dbReference type="OrthoDB" id="2872768at2"/>
<feature type="transmembrane region" description="Helical" evidence="2">
    <location>
        <begin position="63"/>
        <end position="86"/>
    </location>
</feature>
<organism evidence="3 4">
    <name type="scientific">Ureibacillus massiliensis 4400831 = CIP 108448 = CCUG 49529</name>
    <dbReference type="NCBI Taxonomy" id="1211035"/>
    <lineage>
        <taxon>Bacteria</taxon>
        <taxon>Bacillati</taxon>
        <taxon>Bacillota</taxon>
        <taxon>Bacilli</taxon>
        <taxon>Bacillales</taxon>
        <taxon>Caryophanaceae</taxon>
        <taxon>Ureibacillus</taxon>
    </lineage>
</organism>
<dbReference type="EMBL" id="JPVQ01000001">
    <property type="protein sequence ID" value="KGR92269.1"/>
    <property type="molecule type" value="Genomic_DNA"/>
</dbReference>
<feature type="transmembrane region" description="Helical" evidence="2">
    <location>
        <begin position="6"/>
        <end position="27"/>
    </location>
</feature>
<evidence type="ECO:0000313" key="4">
    <source>
        <dbReference type="Proteomes" id="UP000030595"/>
    </source>
</evidence>
<keyword evidence="4" id="KW-1185">Reference proteome</keyword>
<proteinExistence type="predicted"/>
<gene>
    <name evidence="3" type="ORF">CD30_00085</name>
</gene>
<comment type="caution">
    <text evidence="3">The sequence shown here is derived from an EMBL/GenBank/DDBJ whole genome shotgun (WGS) entry which is preliminary data.</text>
</comment>
<comment type="subcellular location">
    <subcellularLocation>
        <location evidence="1">Endomembrane system</location>
        <topology evidence="1">Multi-pass membrane protein</topology>
    </subcellularLocation>
</comment>